<protein>
    <submittedName>
        <fullName evidence="1">Uncharacterized protein</fullName>
    </submittedName>
</protein>
<dbReference type="EMBL" id="JAGTJR010000010">
    <property type="protein sequence ID" value="KAH7053237.1"/>
    <property type="molecule type" value="Genomic_DNA"/>
</dbReference>
<gene>
    <name evidence="1" type="ORF">B0J12DRAFT_698440</name>
</gene>
<keyword evidence="2" id="KW-1185">Reference proteome</keyword>
<proteinExistence type="predicted"/>
<name>A0ABQ8GEK0_9PEZI</name>
<organism evidence="1 2">
    <name type="scientific">Macrophomina phaseolina</name>
    <dbReference type="NCBI Taxonomy" id="35725"/>
    <lineage>
        <taxon>Eukaryota</taxon>
        <taxon>Fungi</taxon>
        <taxon>Dikarya</taxon>
        <taxon>Ascomycota</taxon>
        <taxon>Pezizomycotina</taxon>
        <taxon>Dothideomycetes</taxon>
        <taxon>Dothideomycetes incertae sedis</taxon>
        <taxon>Botryosphaeriales</taxon>
        <taxon>Botryosphaeriaceae</taxon>
        <taxon>Macrophomina</taxon>
    </lineage>
</organism>
<reference evidence="1 2" key="1">
    <citation type="journal article" date="2021" name="Nat. Commun.">
        <title>Genetic determinants of endophytism in the Arabidopsis root mycobiome.</title>
        <authorList>
            <person name="Mesny F."/>
            <person name="Miyauchi S."/>
            <person name="Thiergart T."/>
            <person name="Pickel B."/>
            <person name="Atanasova L."/>
            <person name="Karlsson M."/>
            <person name="Huettel B."/>
            <person name="Barry K.W."/>
            <person name="Haridas S."/>
            <person name="Chen C."/>
            <person name="Bauer D."/>
            <person name="Andreopoulos W."/>
            <person name="Pangilinan J."/>
            <person name="LaButti K."/>
            <person name="Riley R."/>
            <person name="Lipzen A."/>
            <person name="Clum A."/>
            <person name="Drula E."/>
            <person name="Henrissat B."/>
            <person name="Kohler A."/>
            <person name="Grigoriev I.V."/>
            <person name="Martin F.M."/>
            <person name="Hacquard S."/>
        </authorList>
    </citation>
    <scope>NUCLEOTIDE SEQUENCE [LARGE SCALE GENOMIC DNA]</scope>
    <source>
        <strain evidence="1 2">MPI-SDFR-AT-0080</strain>
    </source>
</reference>
<evidence type="ECO:0000313" key="1">
    <source>
        <dbReference type="EMBL" id="KAH7053237.1"/>
    </source>
</evidence>
<accession>A0ABQ8GEK0</accession>
<evidence type="ECO:0000313" key="2">
    <source>
        <dbReference type="Proteomes" id="UP000774617"/>
    </source>
</evidence>
<dbReference type="Proteomes" id="UP000774617">
    <property type="component" value="Unassembled WGS sequence"/>
</dbReference>
<comment type="caution">
    <text evidence="1">The sequence shown here is derived from an EMBL/GenBank/DDBJ whole genome shotgun (WGS) entry which is preliminary data.</text>
</comment>
<sequence length="308" mass="33254">MKPLRRHPATGLWCMQERRGKGCRTSHLTRRLKGQSASRSGAGPLLANGLNCRAQLGSTGAAKRNQPGAAATKISASRLSHPEHRLVATRAIADRTALRGYRASAATASEACPAVVVGKAVDVCMRAWLTSDRAPDAKESELQHSQRVRQAPWYITSTPHDGTTPSSSRRALNCLPLPAVCAPRPPAQFASRRHGFLRRSSSSNAFSIHRSPPAPALAITAPLQPCSARPTLALHPVPASLPATPRPACCPRYSRRGSRRAADLPTRLWFGCEPRAENTSSTPPPWLSALLMTEPTRMFSPMLHLRSS</sequence>